<reference evidence="2" key="1">
    <citation type="submission" date="2019-04" db="EMBL/GenBank/DDBJ databases">
        <title>Sequencing of skin fungus with MAO and IRED activity.</title>
        <authorList>
            <person name="Marsaioli A.J."/>
            <person name="Bonatto J.M.C."/>
            <person name="Reis Junior O."/>
        </authorList>
    </citation>
    <scope>NUCLEOTIDE SEQUENCE</scope>
    <source>
        <strain evidence="2">30M1</strain>
    </source>
</reference>
<comment type="caution">
    <text evidence="2">The sequence shown here is derived from an EMBL/GenBank/DDBJ whole genome shotgun (WGS) entry which is preliminary data.</text>
</comment>
<feature type="compositionally biased region" description="Low complexity" evidence="1">
    <location>
        <begin position="1"/>
        <end position="28"/>
    </location>
</feature>
<feature type="region of interest" description="Disordered" evidence="1">
    <location>
        <begin position="1"/>
        <end position="87"/>
    </location>
</feature>
<accession>A0A9P4W7V0</accession>
<dbReference type="EMBL" id="SWKU01000033">
    <property type="protein sequence ID" value="KAF2995383.1"/>
    <property type="molecule type" value="Genomic_DNA"/>
</dbReference>
<feature type="compositionally biased region" description="Low complexity" evidence="1">
    <location>
        <begin position="58"/>
        <end position="68"/>
    </location>
</feature>
<proteinExistence type="predicted"/>
<evidence type="ECO:0000313" key="3">
    <source>
        <dbReference type="Proteomes" id="UP000801428"/>
    </source>
</evidence>
<dbReference type="Proteomes" id="UP000801428">
    <property type="component" value="Unassembled WGS sequence"/>
</dbReference>
<organism evidence="2 3">
    <name type="scientific">Curvularia kusanoi</name>
    <name type="common">Cochliobolus kusanoi</name>
    <dbReference type="NCBI Taxonomy" id="90978"/>
    <lineage>
        <taxon>Eukaryota</taxon>
        <taxon>Fungi</taxon>
        <taxon>Dikarya</taxon>
        <taxon>Ascomycota</taxon>
        <taxon>Pezizomycotina</taxon>
        <taxon>Dothideomycetes</taxon>
        <taxon>Pleosporomycetidae</taxon>
        <taxon>Pleosporales</taxon>
        <taxon>Pleosporineae</taxon>
        <taxon>Pleosporaceae</taxon>
        <taxon>Curvularia</taxon>
    </lineage>
</organism>
<keyword evidence="3" id="KW-1185">Reference proteome</keyword>
<dbReference type="AlphaFoldDB" id="A0A9P4W7V0"/>
<protein>
    <submittedName>
        <fullName evidence="2">Uncharacterized protein</fullName>
    </submittedName>
</protein>
<name>A0A9P4W7V0_CURKU</name>
<sequence length="87" mass="8890">MSSPPLGLSSALALGSPASSSSGAYPFFIPSPPPDPKLALGLVSDSKANPQIADDKIGPIGPNHHPPITVSPAPSPHQHPRQNQTNQ</sequence>
<gene>
    <name evidence="2" type="ORF">E8E13_004102</name>
</gene>
<evidence type="ECO:0000313" key="2">
    <source>
        <dbReference type="EMBL" id="KAF2995383.1"/>
    </source>
</evidence>
<evidence type="ECO:0000256" key="1">
    <source>
        <dbReference type="SAM" id="MobiDB-lite"/>
    </source>
</evidence>